<proteinExistence type="predicted"/>
<evidence type="ECO:0000259" key="5">
    <source>
        <dbReference type="PROSITE" id="PS50102"/>
    </source>
</evidence>
<evidence type="ECO:0000256" key="4">
    <source>
        <dbReference type="SAM" id="MobiDB-lite"/>
    </source>
</evidence>
<dbReference type="PANTHER" id="PTHR24012">
    <property type="entry name" value="RNA BINDING PROTEIN"/>
    <property type="match status" value="1"/>
</dbReference>
<sequence length="610" mass="65870">MHGQSNEASTPGVVRGSHHPATPFPWAGQVPNGPNITQGANYPVTGISPAPGAGNHQNTINGSGNQAMANPQQASMHNHTSSRVGRFSSGNRFVSMDNFFVPATPGNVSSYYDPHTPLTVMSNPTPLAGRLSMHPAPGVYCACPHQLNCPYSQGLVFNPGPPAGPNGFGGPGELNGPNGSNPFNWPGNGNAFFNSQTPNAPFSSGPGYQGADHFSQAATLNPGPLQTMRTPTGYVTQNLEALTQREPAIPRAVPSVWNDPAEVNLSKSLENREGIRNVYIRGLHPNTTDQMIYDYAIRFGDIERCKAIVDLDTGTCKGFGFVEFKTLLSCENAIRAFHYLGYQASFAQRSRNARLKDLEDKSSTNIYCTNIPVDWTEADLRRHFEPYQVVSEKISRDEATGVSKEVGFARFETREIAEQVLADFHNVTVPSDNVKLLLRFADTKAQKMLKQQSNQRRAIRSGQYSMAVQFGQHITPSPNTQSGQHTGATGISPASEQTMEITPESQPSVIIYTGDSGPANWSPATSTTSPIYATPRKLPPSFHRLTQSDLSPALECSNVLFGTNTTHRRSLTENSVSAKTVRVGTPSLGSHSPVSSPRNGGHAMASRPRN</sequence>
<evidence type="ECO:0000256" key="2">
    <source>
        <dbReference type="ARBA" id="ARBA00022884"/>
    </source>
</evidence>
<keyword evidence="2 3" id="KW-0694">RNA-binding</keyword>
<dbReference type="SUPFAM" id="SSF54928">
    <property type="entry name" value="RNA-binding domain, RBD"/>
    <property type="match status" value="2"/>
</dbReference>
<feature type="domain" description="RRM" evidence="5">
    <location>
        <begin position="276"/>
        <end position="360"/>
    </location>
</feature>
<keyword evidence="1" id="KW-0677">Repeat</keyword>
<accession>S7ZRH5</accession>
<feature type="compositionally biased region" description="Polar residues" evidence="4">
    <location>
        <begin position="587"/>
        <end position="598"/>
    </location>
</feature>
<dbReference type="EMBL" id="KB644414">
    <property type="protein sequence ID" value="EPS33034.1"/>
    <property type="molecule type" value="Genomic_DNA"/>
</dbReference>
<evidence type="ECO:0000256" key="3">
    <source>
        <dbReference type="PROSITE-ProRule" id="PRU00176"/>
    </source>
</evidence>
<feature type="region of interest" description="Disordered" evidence="4">
    <location>
        <begin position="582"/>
        <end position="610"/>
    </location>
</feature>
<dbReference type="eggNOG" id="KOG4733">
    <property type="taxonomic scope" value="Eukaryota"/>
</dbReference>
<dbReference type="SMART" id="SM00360">
    <property type="entry name" value="RRM"/>
    <property type="match status" value="2"/>
</dbReference>
<dbReference type="GO" id="GO:0003723">
    <property type="term" value="F:RNA binding"/>
    <property type="evidence" value="ECO:0007669"/>
    <property type="project" value="UniProtKB-UniRule"/>
</dbReference>
<dbReference type="Proteomes" id="UP000019376">
    <property type="component" value="Unassembled WGS sequence"/>
</dbReference>
<dbReference type="PROSITE" id="PS50102">
    <property type="entry name" value="RRM"/>
    <property type="match status" value="2"/>
</dbReference>
<keyword evidence="7" id="KW-1185">Reference proteome</keyword>
<reference evidence="6 7" key="1">
    <citation type="journal article" date="2013" name="PLoS ONE">
        <title>Genomic and secretomic analyses reveal unique features of the lignocellulolytic enzyme system of Penicillium decumbens.</title>
        <authorList>
            <person name="Liu G."/>
            <person name="Zhang L."/>
            <person name="Wei X."/>
            <person name="Zou G."/>
            <person name="Qin Y."/>
            <person name="Ma L."/>
            <person name="Li J."/>
            <person name="Zheng H."/>
            <person name="Wang S."/>
            <person name="Wang C."/>
            <person name="Xun L."/>
            <person name="Zhao G.-P."/>
            <person name="Zhou Z."/>
            <person name="Qu Y."/>
        </authorList>
    </citation>
    <scope>NUCLEOTIDE SEQUENCE [LARGE SCALE GENOMIC DNA]</scope>
    <source>
        <strain evidence="7">114-2 / CGMCC 5302</strain>
    </source>
</reference>
<protein>
    <recommendedName>
        <fullName evidence="5">RRM domain-containing protein</fullName>
    </recommendedName>
</protein>
<dbReference type="HOGENOM" id="CLU_447661_0_0_1"/>
<organism evidence="6 7">
    <name type="scientific">Penicillium oxalicum (strain 114-2 / CGMCC 5302)</name>
    <name type="common">Penicillium decumbens</name>
    <dbReference type="NCBI Taxonomy" id="933388"/>
    <lineage>
        <taxon>Eukaryota</taxon>
        <taxon>Fungi</taxon>
        <taxon>Dikarya</taxon>
        <taxon>Ascomycota</taxon>
        <taxon>Pezizomycotina</taxon>
        <taxon>Eurotiomycetes</taxon>
        <taxon>Eurotiomycetidae</taxon>
        <taxon>Eurotiales</taxon>
        <taxon>Aspergillaceae</taxon>
        <taxon>Penicillium</taxon>
    </lineage>
</organism>
<dbReference type="OrthoDB" id="271725at2759"/>
<evidence type="ECO:0000256" key="1">
    <source>
        <dbReference type="ARBA" id="ARBA00022737"/>
    </source>
</evidence>
<feature type="domain" description="RRM" evidence="5">
    <location>
        <begin position="364"/>
        <end position="443"/>
    </location>
</feature>
<dbReference type="Pfam" id="PF00076">
    <property type="entry name" value="RRM_1"/>
    <property type="match status" value="2"/>
</dbReference>
<dbReference type="InterPro" id="IPR035979">
    <property type="entry name" value="RBD_domain_sf"/>
</dbReference>
<evidence type="ECO:0000313" key="7">
    <source>
        <dbReference type="Proteomes" id="UP000019376"/>
    </source>
</evidence>
<dbReference type="InterPro" id="IPR012677">
    <property type="entry name" value="Nucleotide-bd_a/b_plait_sf"/>
</dbReference>
<name>S7ZRH5_PENO1</name>
<dbReference type="PhylomeDB" id="S7ZRH5"/>
<dbReference type="AlphaFoldDB" id="S7ZRH5"/>
<evidence type="ECO:0000313" key="6">
    <source>
        <dbReference type="EMBL" id="EPS33034.1"/>
    </source>
</evidence>
<feature type="region of interest" description="Disordered" evidence="4">
    <location>
        <begin position="1"/>
        <end position="86"/>
    </location>
</feature>
<dbReference type="Gene3D" id="3.30.70.330">
    <property type="match status" value="2"/>
</dbReference>
<feature type="compositionally biased region" description="Polar residues" evidence="4">
    <location>
        <begin position="55"/>
        <end position="86"/>
    </location>
</feature>
<dbReference type="InterPro" id="IPR000504">
    <property type="entry name" value="RRM_dom"/>
</dbReference>
<gene>
    <name evidence="6" type="ORF">PDE_07995</name>
</gene>